<dbReference type="EMBL" id="BMGT01000002">
    <property type="protein sequence ID" value="GGG75147.1"/>
    <property type="molecule type" value="Genomic_DNA"/>
</dbReference>
<dbReference type="InterPro" id="IPR050337">
    <property type="entry name" value="L-rhamnose_isomerase"/>
</dbReference>
<dbReference type="GO" id="GO:0019324">
    <property type="term" value="P:L-lyxose metabolic process"/>
    <property type="evidence" value="ECO:0007669"/>
    <property type="project" value="TreeGrafter"/>
</dbReference>
<dbReference type="Pfam" id="PF01261">
    <property type="entry name" value="AP_endonuc_2"/>
    <property type="match status" value="1"/>
</dbReference>
<feature type="domain" description="Xylose isomerase-like TIM barrel" evidence="4">
    <location>
        <begin position="84"/>
        <end position="263"/>
    </location>
</feature>
<dbReference type="SUPFAM" id="SSF51658">
    <property type="entry name" value="Xylose isomerase-like"/>
    <property type="match status" value="1"/>
</dbReference>
<accession>A0A917HDS7</accession>
<organism evidence="5 6">
    <name type="scientific">Edaphobacter dinghuensis</name>
    <dbReference type="NCBI Taxonomy" id="1560005"/>
    <lineage>
        <taxon>Bacteria</taxon>
        <taxon>Pseudomonadati</taxon>
        <taxon>Acidobacteriota</taxon>
        <taxon>Terriglobia</taxon>
        <taxon>Terriglobales</taxon>
        <taxon>Acidobacteriaceae</taxon>
        <taxon>Edaphobacter</taxon>
    </lineage>
</organism>
<evidence type="ECO:0000256" key="3">
    <source>
        <dbReference type="ARBA" id="ARBA00023235"/>
    </source>
</evidence>
<dbReference type="PANTHER" id="PTHR30268">
    <property type="entry name" value="L-RHAMNOSE ISOMERASE"/>
    <property type="match status" value="1"/>
</dbReference>
<reference evidence="5" key="2">
    <citation type="submission" date="2020-09" db="EMBL/GenBank/DDBJ databases">
        <authorList>
            <person name="Sun Q."/>
            <person name="Zhou Y."/>
        </authorList>
    </citation>
    <scope>NUCLEOTIDE SEQUENCE</scope>
    <source>
        <strain evidence="5">CGMCC 1.12997</strain>
    </source>
</reference>
<dbReference type="RefSeq" id="WP_188554386.1">
    <property type="nucleotide sequence ID" value="NZ_BMGT01000002.1"/>
</dbReference>
<proteinExistence type="predicted"/>
<dbReference type="InterPro" id="IPR013022">
    <property type="entry name" value="Xyl_isomerase-like_TIM-brl"/>
</dbReference>
<name>A0A917HDS7_9BACT</name>
<keyword evidence="6" id="KW-1185">Reference proteome</keyword>
<dbReference type="Gene3D" id="3.20.20.150">
    <property type="entry name" value="Divalent-metal-dependent TIM barrel enzymes"/>
    <property type="match status" value="1"/>
</dbReference>
<keyword evidence="2" id="KW-0464">Manganese</keyword>
<dbReference type="GO" id="GO:0046872">
    <property type="term" value="F:metal ion binding"/>
    <property type="evidence" value="ECO:0007669"/>
    <property type="project" value="UniProtKB-KW"/>
</dbReference>
<dbReference type="GO" id="GO:0008740">
    <property type="term" value="F:L-rhamnose isomerase activity"/>
    <property type="evidence" value="ECO:0007669"/>
    <property type="project" value="TreeGrafter"/>
</dbReference>
<dbReference type="Proteomes" id="UP000647241">
    <property type="component" value="Unassembled WGS sequence"/>
</dbReference>
<evidence type="ECO:0000313" key="5">
    <source>
        <dbReference type="EMBL" id="GGG75147.1"/>
    </source>
</evidence>
<dbReference type="InterPro" id="IPR036237">
    <property type="entry name" value="Xyl_isomerase-like_sf"/>
</dbReference>
<keyword evidence="1" id="KW-0479">Metal-binding</keyword>
<sequence length="401" mass="44142">MTTNGAGAAGRDAEKIWSALDSFRIEVPSWGFANTGTRFGKFIQGGAATTTEEKFADASQVNALTGASPTVALHVLWDLPGGKADVPVIQALEKKYGVKSGGINPNLFQDAEYKFGSIANPSAEIRGIALQHLLDSVEIGKALGSKDVSLWIADGSNYPGTQSVRRRIEWMQEVLGKTHAALGPDQRMLVEYKPFEPAFYHTDIADWGMALELARNAGPQAKVLVDTGHHYQGTNIEQIVAWLLQLGQLGGFHFNDRKYADDDLTLGSIDPYQLFRIFHEIVSATSEERKDIAFMIDQSHNLKGKIEAMVQSVLTAQELYAKASLIDQNKLAELQDACRLVEAEECFRTAFWQDVRPVVREWRIARGLPADPLKALAESGYVEKVTRERGSKNARSVSSYA</sequence>
<evidence type="ECO:0000259" key="4">
    <source>
        <dbReference type="Pfam" id="PF01261"/>
    </source>
</evidence>
<evidence type="ECO:0000256" key="1">
    <source>
        <dbReference type="ARBA" id="ARBA00022723"/>
    </source>
</evidence>
<protein>
    <submittedName>
        <fullName evidence="5">L-rhamnose isomerase</fullName>
    </submittedName>
</protein>
<dbReference type="AlphaFoldDB" id="A0A917HDS7"/>
<reference evidence="5" key="1">
    <citation type="journal article" date="2014" name="Int. J. Syst. Evol. Microbiol.">
        <title>Complete genome sequence of Corynebacterium casei LMG S-19264T (=DSM 44701T), isolated from a smear-ripened cheese.</title>
        <authorList>
            <consortium name="US DOE Joint Genome Institute (JGI-PGF)"/>
            <person name="Walter F."/>
            <person name="Albersmeier A."/>
            <person name="Kalinowski J."/>
            <person name="Ruckert C."/>
        </authorList>
    </citation>
    <scope>NUCLEOTIDE SEQUENCE</scope>
    <source>
        <strain evidence="5">CGMCC 1.12997</strain>
    </source>
</reference>
<dbReference type="GO" id="GO:0019301">
    <property type="term" value="P:rhamnose catabolic process"/>
    <property type="evidence" value="ECO:0007669"/>
    <property type="project" value="TreeGrafter"/>
</dbReference>
<evidence type="ECO:0000313" key="6">
    <source>
        <dbReference type="Proteomes" id="UP000647241"/>
    </source>
</evidence>
<gene>
    <name evidence="5" type="ORF">GCM10011585_17420</name>
</gene>
<evidence type="ECO:0000256" key="2">
    <source>
        <dbReference type="ARBA" id="ARBA00023211"/>
    </source>
</evidence>
<keyword evidence="3 5" id="KW-0413">Isomerase</keyword>
<comment type="caution">
    <text evidence="5">The sequence shown here is derived from an EMBL/GenBank/DDBJ whole genome shotgun (WGS) entry which is preliminary data.</text>
</comment>
<dbReference type="PANTHER" id="PTHR30268:SF0">
    <property type="entry name" value="L-RHAMNOSE ISOMERASE"/>
    <property type="match status" value="1"/>
</dbReference>